<proteinExistence type="predicted"/>
<evidence type="ECO:0000313" key="1">
    <source>
        <dbReference type="EMBL" id="KAL2278119.1"/>
    </source>
</evidence>
<accession>A0ABR4E6Q0</accession>
<dbReference type="Proteomes" id="UP001600888">
    <property type="component" value="Unassembled WGS sequence"/>
</dbReference>
<gene>
    <name evidence="1" type="ORF">FJTKL_14934</name>
</gene>
<reference evidence="1 2" key="1">
    <citation type="submission" date="2024-03" db="EMBL/GenBank/DDBJ databases">
        <title>A high-quality draft genome sequence of Diaporthe vaccinii, a causative agent of upright dieback and viscid rot disease in cranberry plants.</title>
        <authorList>
            <person name="Sarrasin M."/>
            <person name="Lang B.F."/>
            <person name="Burger G."/>
        </authorList>
    </citation>
    <scope>NUCLEOTIDE SEQUENCE [LARGE SCALE GENOMIC DNA]</scope>
    <source>
        <strain evidence="1 2">IS7</strain>
    </source>
</reference>
<dbReference type="EMBL" id="JBAWTH010000090">
    <property type="protein sequence ID" value="KAL2278119.1"/>
    <property type="molecule type" value="Genomic_DNA"/>
</dbReference>
<keyword evidence="2" id="KW-1185">Reference proteome</keyword>
<comment type="caution">
    <text evidence="1">The sequence shown here is derived from an EMBL/GenBank/DDBJ whole genome shotgun (WGS) entry which is preliminary data.</text>
</comment>
<evidence type="ECO:0000313" key="2">
    <source>
        <dbReference type="Proteomes" id="UP001600888"/>
    </source>
</evidence>
<organism evidence="1 2">
    <name type="scientific">Diaporthe vaccinii</name>
    <dbReference type="NCBI Taxonomy" id="105482"/>
    <lineage>
        <taxon>Eukaryota</taxon>
        <taxon>Fungi</taxon>
        <taxon>Dikarya</taxon>
        <taxon>Ascomycota</taxon>
        <taxon>Pezizomycotina</taxon>
        <taxon>Sordariomycetes</taxon>
        <taxon>Sordariomycetidae</taxon>
        <taxon>Diaporthales</taxon>
        <taxon>Diaporthaceae</taxon>
        <taxon>Diaporthe</taxon>
        <taxon>Diaporthe eres species complex</taxon>
    </lineage>
</organism>
<name>A0ABR4E6Q0_9PEZI</name>
<sequence>MTGTWCATNCTRLQYSLFGVEYGREYKYQQSKCHEHLIFPVNINQYESVSEPDLFYQASFFPFQLQDNHHNSYSVDHGIITNKLNRVREGYVHSPSLTINLSFIHGTQSLVFVAWQFQHFSPRLDYKSWRQHTWDIPSQHNAPS</sequence>
<protein>
    <submittedName>
        <fullName evidence="1">Uncharacterized protein</fullName>
    </submittedName>
</protein>